<name>A0A1T4STU8_9HYPH</name>
<accession>A0A1T4STU8</accession>
<reference evidence="2 3" key="1">
    <citation type="submission" date="2017-02" db="EMBL/GenBank/DDBJ databases">
        <authorList>
            <person name="Peterson S.W."/>
        </authorList>
    </citation>
    <scope>NUCLEOTIDE SEQUENCE [LARGE SCALE GENOMIC DNA]</scope>
    <source>
        <strain evidence="2 3">USBA 369</strain>
    </source>
</reference>
<dbReference type="GO" id="GO:0032259">
    <property type="term" value="P:methylation"/>
    <property type="evidence" value="ECO:0007669"/>
    <property type="project" value="UniProtKB-KW"/>
</dbReference>
<dbReference type="SUPFAM" id="SSF53335">
    <property type="entry name" value="S-adenosyl-L-methionine-dependent methyltransferases"/>
    <property type="match status" value="1"/>
</dbReference>
<keyword evidence="3" id="KW-1185">Reference proteome</keyword>
<dbReference type="STRING" id="1365950.SAMN05428963_11436"/>
<gene>
    <name evidence="2" type="ORF">SAMN05428963_11436</name>
</gene>
<evidence type="ECO:0000313" key="3">
    <source>
        <dbReference type="Proteomes" id="UP000190135"/>
    </source>
</evidence>
<protein>
    <submittedName>
        <fullName evidence="2">Putative DNA methylase</fullName>
    </submittedName>
</protein>
<proteinExistence type="predicted"/>
<evidence type="ECO:0000259" key="1">
    <source>
        <dbReference type="Pfam" id="PF06634"/>
    </source>
</evidence>
<dbReference type="GO" id="GO:0008168">
    <property type="term" value="F:methyltransferase activity"/>
    <property type="evidence" value="ECO:0007669"/>
    <property type="project" value="UniProtKB-KW"/>
</dbReference>
<dbReference type="Proteomes" id="UP000190135">
    <property type="component" value="Unassembled WGS sequence"/>
</dbReference>
<dbReference type="Pfam" id="PF06634">
    <property type="entry name" value="DUF1156"/>
    <property type="match status" value="1"/>
</dbReference>
<evidence type="ECO:0000313" key="2">
    <source>
        <dbReference type="EMBL" id="SKA31607.1"/>
    </source>
</evidence>
<sequence>MTQTYKKKLIEVAIPLEAINAASAREKSIRHGHPSTLHLWWARRPLAACRAVLFAQLVDDPSAYAGELLKDETLRAQAEAELPERLKAWEKSKSSAHGAAANAPEPTLEDVVVGLERDRLFDIIKDLVKWENSTNEEVLEKARAEIRKSCARGLDGRIPDGALDKVELPPVYDPFSGGGSIPLEAQRLGLAAYGSDLNPVAVMIGKAMIEIPPKFKDQPPIHPGIKERSFYRNAEGLAEDVKYYGEWMREKAWERIGHLYPQVDLPKEYGGGKATVIAWIWARTVASPDPAFGGVHVPLVNSFVLSSKKGSQAIIVPAIDKEKKTVTFAIESGAIPKDQMVQASTGTKAGKAQDFVCILSGTPIQREYIREEGKAGRLGARLMAVIAEGNRKRVYVSPADEQENSALEAKTYPEVAEARETFLSGATPTRAEITGGVCSAYGLTTWGSLFTDRQLVSLLTFSDLVLEVRNKIEEDAASAGLQRNTHKLRDGGVGTFAYAEAVSMYLGFAISRLADRGSAVCGWDSGYTKIRNTFSRQGIPMSWDYAEGNPFSSSTGNWISCCEWIWKVVAALVPGASGVVEQQNAQSAARSEPVIISTDPPYYDNIAYSILSDFFYGWIRKALRDIEPSLFGVIATPKSDELVAIASRHGGREGAERFFIEGMTSAVSRMATLSLDGFPATIYYAFKQSEIADEGISSTGWATFLQAVVEAGYAVVGTWPLRTEMANRMIASGTNALANSVVLVCRKKEATADTITRAEFIRTLKRELPPAIAELQAANIAPADMPQSAIGPGMGVFSRYKAVLEADDRAMTVKTALQLINAELDEYLGGIQGEFDADTRFAITWFEQNGIGKGEYGVADNLARARGISVDSVKHAGIVESAAGKVRLLKRDELDPDWAPEGDSHLTVWECLQHLVRLHEKEGLSHDAAALLKRFGPQAEAVKDLAYCLYDIAANKRREASEATVYNALIADWSELCQLAATVSLEDRNRQTRMAF</sequence>
<dbReference type="InterPro" id="IPR029063">
    <property type="entry name" value="SAM-dependent_MTases_sf"/>
</dbReference>
<dbReference type="AlphaFoldDB" id="A0A1T4STU8"/>
<dbReference type="RefSeq" id="WP_078709663.1">
    <property type="nucleotide sequence ID" value="NZ_FUXL01000014.1"/>
</dbReference>
<organism evidence="2 3">
    <name type="scientific">Consotaella salsifontis</name>
    <dbReference type="NCBI Taxonomy" id="1365950"/>
    <lineage>
        <taxon>Bacteria</taxon>
        <taxon>Pseudomonadati</taxon>
        <taxon>Pseudomonadota</taxon>
        <taxon>Alphaproteobacteria</taxon>
        <taxon>Hyphomicrobiales</taxon>
        <taxon>Aurantimonadaceae</taxon>
        <taxon>Consotaella</taxon>
    </lineage>
</organism>
<keyword evidence="2" id="KW-0808">Transferase</keyword>
<keyword evidence="2" id="KW-0489">Methyltransferase</keyword>
<feature type="domain" description="DUF1156" evidence="1">
    <location>
        <begin position="13"/>
        <end position="68"/>
    </location>
</feature>
<dbReference type="OrthoDB" id="3197274at2"/>
<dbReference type="InterPro" id="IPR009537">
    <property type="entry name" value="DUF1156"/>
</dbReference>
<dbReference type="EMBL" id="FUXL01000014">
    <property type="protein sequence ID" value="SKA31607.1"/>
    <property type="molecule type" value="Genomic_DNA"/>
</dbReference>